<evidence type="ECO:0000313" key="3">
    <source>
        <dbReference type="EMBL" id="RFC53915.1"/>
    </source>
</evidence>
<evidence type="ECO:0000313" key="4">
    <source>
        <dbReference type="Proteomes" id="UP000257127"/>
    </source>
</evidence>
<protein>
    <recommendedName>
        <fullName evidence="2">Putative beta-lactamase-inhibitor-like PepSY-like domain-containing protein</fullName>
    </recommendedName>
</protein>
<reference evidence="3 4" key="1">
    <citation type="submission" date="2018-08" db="EMBL/GenBank/DDBJ databases">
        <title>The draft genome squence of Brumimicrobium sp. N62.</title>
        <authorList>
            <person name="Du Z.-J."/>
            <person name="Luo H.-R."/>
        </authorList>
    </citation>
    <scope>NUCLEOTIDE SEQUENCE [LARGE SCALE GENOMIC DNA]</scope>
    <source>
        <strain evidence="3 4">N62</strain>
    </source>
</reference>
<feature type="signal peptide" evidence="1">
    <location>
        <begin position="1"/>
        <end position="26"/>
    </location>
</feature>
<name>A0A3E1EWI3_9FLAO</name>
<organism evidence="3 4">
    <name type="scientific">Brumimicrobium aurantiacum</name>
    <dbReference type="NCBI Taxonomy" id="1737063"/>
    <lineage>
        <taxon>Bacteria</taxon>
        <taxon>Pseudomonadati</taxon>
        <taxon>Bacteroidota</taxon>
        <taxon>Flavobacteriia</taxon>
        <taxon>Flavobacteriales</taxon>
        <taxon>Crocinitomicaceae</taxon>
        <taxon>Brumimicrobium</taxon>
    </lineage>
</organism>
<dbReference type="RefSeq" id="WP_116881196.1">
    <property type="nucleotide sequence ID" value="NZ_QURB01000006.1"/>
</dbReference>
<dbReference type="Proteomes" id="UP000257127">
    <property type="component" value="Unassembled WGS sequence"/>
</dbReference>
<sequence length="167" mass="19491">MKSSKLKRIWLLALVGFFTLNSGIQAQTSINSTTTQRNSQFAFLMFDRKNIILPKRILEYIDTHFNDFSIKAVDRKFVPNGVNYQVQLEDGVELDFNEEERLIEIKSEKDIPDNVIPPYIELYVKKEYPNEKISEWTDKEEGHLIKLTSEECLLLNEKGTFVKVKSI</sequence>
<feature type="chain" id="PRO_5017824458" description="Putative beta-lactamase-inhibitor-like PepSY-like domain-containing protein" evidence="1">
    <location>
        <begin position="27"/>
        <end position="167"/>
    </location>
</feature>
<keyword evidence="1" id="KW-0732">Signal</keyword>
<dbReference type="Gene3D" id="3.40.1420.30">
    <property type="match status" value="1"/>
</dbReference>
<keyword evidence="4" id="KW-1185">Reference proteome</keyword>
<dbReference type="Pfam" id="PF11396">
    <property type="entry name" value="PepSY_like"/>
    <property type="match status" value="1"/>
</dbReference>
<accession>A0A3E1EWI3</accession>
<gene>
    <name evidence="3" type="ORF">DXU93_10225</name>
</gene>
<dbReference type="EMBL" id="QURB01000006">
    <property type="protein sequence ID" value="RFC53915.1"/>
    <property type="molecule type" value="Genomic_DNA"/>
</dbReference>
<proteinExistence type="predicted"/>
<comment type="caution">
    <text evidence="3">The sequence shown here is derived from an EMBL/GenBank/DDBJ whole genome shotgun (WGS) entry which is preliminary data.</text>
</comment>
<feature type="domain" description="Putative beta-lactamase-inhibitor-like PepSY-like" evidence="2">
    <location>
        <begin position="83"/>
        <end position="162"/>
    </location>
</feature>
<dbReference type="InterPro" id="IPR021533">
    <property type="entry name" value="PepSY-like"/>
</dbReference>
<evidence type="ECO:0000259" key="2">
    <source>
        <dbReference type="Pfam" id="PF11396"/>
    </source>
</evidence>
<dbReference type="SUPFAM" id="SSF160574">
    <property type="entry name" value="BT0923-like"/>
    <property type="match status" value="1"/>
</dbReference>
<evidence type="ECO:0000256" key="1">
    <source>
        <dbReference type="SAM" id="SignalP"/>
    </source>
</evidence>
<dbReference type="OrthoDB" id="710080at2"/>
<dbReference type="AlphaFoldDB" id="A0A3E1EWI3"/>